<dbReference type="OrthoDB" id="26202at2"/>
<evidence type="ECO:0000256" key="9">
    <source>
        <dbReference type="RuleBase" id="RU369079"/>
    </source>
</evidence>
<evidence type="ECO:0000256" key="8">
    <source>
        <dbReference type="ARBA" id="ARBA00038436"/>
    </source>
</evidence>
<dbReference type="GO" id="GO:0022857">
    <property type="term" value="F:transmembrane transporter activity"/>
    <property type="evidence" value="ECO:0007669"/>
    <property type="project" value="UniProtKB-UniRule"/>
</dbReference>
<feature type="transmembrane region" description="Helical" evidence="9">
    <location>
        <begin position="82"/>
        <end position="107"/>
    </location>
</feature>
<dbReference type="Pfam" id="PF04290">
    <property type="entry name" value="DctQ"/>
    <property type="match status" value="1"/>
</dbReference>
<comment type="function">
    <text evidence="9">Part of the tripartite ATP-independent periplasmic (TRAP) transport system.</text>
</comment>
<keyword evidence="4 9" id="KW-0997">Cell inner membrane</keyword>
<keyword evidence="12" id="KW-1185">Reference proteome</keyword>
<keyword evidence="5 9" id="KW-0812">Transmembrane</keyword>
<keyword evidence="7 9" id="KW-0472">Membrane</keyword>
<evidence type="ECO:0000256" key="4">
    <source>
        <dbReference type="ARBA" id="ARBA00022519"/>
    </source>
</evidence>
<feature type="transmembrane region" description="Helical" evidence="9">
    <location>
        <begin position="119"/>
        <end position="143"/>
    </location>
</feature>
<feature type="transmembrane region" description="Helical" evidence="9">
    <location>
        <begin position="43"/>
        <end position="61"/>
    </location>
</feature>
<evidence type="ECO:0000259" key="10">
    <source>
        <dbReference type="Pfam" id="PF04290"/>
    </source>
</evidence>
<comment type="subunit">
    <text evidence="9">The complex comprises the extracytoplasmic solute receptor protein and the two transmembrane proteins.</text>
</comment>
<evidence type="ECO:0000256" key="5">
    <source>
        <dbReference type="ARBA" id="ARBA00022692"/>
    </source>
</evidence>
<feature type="transmembrane region" description="Helical" evidence="9">
    <location>
        <begin position="12"/>
        <end position="37"/>
    </location>
</feature>
<proteinExistence type="inferred from homology"/>
<evidence type="ECO:0000256" key="6">
    <source>
        <dbReference type="ARBA" id="ARBA00022989"/>
    </source>
</evidence>
<dbReference type="STRING" id="1796497.GCE9029_03624"/>
<dbReference type="AlphaFoldDB" id="A0A128F8H3"/>
<evidence type="ECO:0000256" key="3">
    <source>
        <dbReference type="ARBA" id="ARBA00022475"/>
    </source>
</evidence>
<keyword evidence="2 9" id="KW-0813">Transport</keyword>
<feature type="domain" description="Tripartite ATP-independent periplasmic transporters DctQ component" evidence="10">
    <location>
        <begin position="20"/>
        <end position="151"/>
    </location>
</feature>
<evidence type="ECO:0000313" key="11">
    <source>
        <dbReference type="EMBL" id="CZF83079.1"/>
    </source>
</evidence>
<organism evidence="11 12">
    <name type="scientific">Grimontia celer</name>
    <dbReference type="NCBI Taxonomy" id="1796497"/>
    <lineage>
        <taxon>Bacteria</taxon>
        <taxon>Pseudomonadati</taxon>
        <taxon>Pseudomonadota</taxon>
        <taxon>Gammaproteobacteria</taxon>
        <taxon>Vibrionales</taxon>
        <taxon>Vibrionaceae</taxon>
        <taxon>Grimontia</taxon>
    </lineage>
</organism>
<keyword evidence="6 9" id="KW-1133">Transmembrane helix</keyword>
<dbReference type="InterPro" id="IPR007387">
    <property type="entry name" value="TRAP_DctQ"/>
</dbReference>
<dbReference type="PANTHER" id="PTHR35011:SF10">
    <property type="entry name" value="TRAP TRANSPORTER SMALL PERMEASE PROTEIN"/>
    <property type="match status" value="1"/>
</dbReference>
<comment type="similarity">
    <text evidence="8 9">Belongs to the TRAP transporter small permease family.</text>
</comment>
<accession>A0A128F8H3</accession>
<dbReference type="PANTHER" id="PTHR35011">
    <property type="entry name" value="2,3-DIKETO-L-GULONATE TRAP TRANSPORTER SMALL PERMEASE PROTEIN YIAM"/>
    <property type="match status" value="1"/>
</dbReference>
<dbReference type="GO" id="GO:0005886">
    <property type="term" value="C:plasma membrane"/>
    <property type="evidence" value="ECO:0007669"/>
    <property type="project" value="UniProtKB-SubCell"/>
</dbReference>
<gene>
    <name evidence="11" type="ORF">GCE9029_03624</name>
</gene>
<sequence length="188" mass="21073">MKRALYLLSGGLSGFFIVLIMLIILAQIIGRMMGFIVPSAEDFSGYALAASTFFGLAYTFREGGHIRVNLAIQRLPETLQRPLETLVLTLAFLLLCFCSYYCTYMVWESYDFEEVTHGYIPIPLWIPQVPLAVGMIAFNLAVLDSLIDNIRGITPYYKQLEGEDVSLELIENPDEAIATQASSKERAK</sequence>
<evidence type="ECO:0000256" key="7">
    <source>
        <dbReference type="ARBA" id="ARBA00023136"/>
    </source>
</evidence>
<name>A0A128F8H3_9GAMM</name>
<dbReference type="EMBL" id="FIZX01000002">
    <property type="protein sequence ID" value="CZF83079.1"/>
    <property type="molecule type" value="Genomic_DNA"/>
</dbReference>
<evidence type="ECO:0000256" key="2">
    <source>
        <dbReference type="ARBA" id="ARBA00022448"/>
    </source>
</evidence>
<evidence type="ECO:0000313" key="12">
    <source>
        <dbReference type="Proteomes" id="UP000071641"/>
    </source>
</evidence>
<evidence type="ECO:0000256" key="1">
    <source>
        <dbReference type="ARBA" id="ARBA00004429"/>
    </source>
</evidence>
<dbReference type="InterPro" id="IPR055348">
    <property type="entry name" value="DctQ"/>
</dbReference>
<dbReference type="RefSeq" id="WP_062665326.1">
    <property type="nucleotide sequence ID" value="NZ_FIZX01000002.1"/>
</dbReference>
<dbReference type="GO" id="GO:0015740">
    <property type="term" value="P:C4-dicarboxylate transport"/>
    <property type="evidence" value="ECO:0007669"/>
    <property type="project" value="TreeGrafter"/>
</dbReference>
<keyword evidence="3" id="KW-1003">Cell membrane</keyword>
<protein>
    <recommendedName>
        <fullName evidence="9">TRAP transporter small permease protein</fullName>
    </recommendedName>
</protein>
<dbReference type="Proteomes" id="UP000071641">
    <property type="component" value="Unassembled WGS sequence"/>
</dbReference>
<reference evidence="12" key="1">
    <citation type="submission" date="2016-02" db="EMBL/GenBank/DDBJ databases">
        <authorList>
            <person name="Rodrigo-Torres Lidia"/>
            <person name="Arahal R.David."/>
        </authorList>
    </citation>
    <scope>NUCLEOTIDE SEQUENCE [LARGE SCALE GENOMIC DNA]</scope>
    <source>
        <strain evidence="12">CECT 9029</strain>
    </source>
</reference>
<comment type="subcellular location">
    <subcellularLocation>
        <location evidence="1 9">Cell inner membrane</location>
        <topology evidence="1 9">Multi-pass membrane protein</topology>
    </subcellularLocation>
</comment>